<keyword evidence="5 12" id="KW-1133">Transmembrane helix</keyword>
<evidence type="ECO:0000256" key="8">
    <source>
        <dbReference type="ARBA" id="ARBA00023170"/>
    </source>
</evidence>
<dbReference type="FunCoup" id="A0A2J7RNU4">
    <property type="interactions" value="59"/>
</dbReference>
<feature type="transmembrane region" description="Helical" evidence="12">
    <location>
        <begin position="432"/>
        <end position="460"/>
    </location>
</feature>
<dbReference type="GO" id="GO:0005737">
    <property type="term" value="C:cytoplasm"/>
    <property type="evidence" value="ECO:0007669"/>
    <property type="project" value="TreeGrafter"/>
</dbReference>
<dbReference type="EMBL" id="NEVH01002148">
    <property type="protein sequence ID" value="PNF42493.1"/>
    <property type="molecule type" value="Genomic_DNA"/>
</dbReference>
<dbReference type="Pfam" id="PF01130">
    <property type="entry name" value="CD36"/>
    <property type="match status" value="1"/>
</dbReference>
<feature type="disulfide bond" evidence="10">
    <location>
        <begin position="278"/>
        <end position="334"/>
    </location>
</feature>
<evidence type="ECO:0000256" key="4">
    <source>
        <dbReference type="ARBA" id="ARBA00022692"/>
    </source>
</evidence>
<protein>
    <recommendedName>
        <fullName evidence="15">Protein croquemort</fullName>
    </recommendedName>
</protein>
<evidence type="ECO:0000256" key="12">
    <source>
        <dbReference type="SAM" id="Phobius"/>
    </source>
</evidence>
<dbReference type="AlphaFoldDB" id="A0A2J7RNU4"/>
<dbReference type="EMBL" id="NEVH01002148">
    <property type="protein sequence ID" value="PNF42492.1"/>
    <property type="molecule type" value="Genomic_DNA"/>
</dbReference>
<comment type="similarity">
    <text evidence="2">Belongs to the CD36 family.</text>
</comment>
<dbReference type="GO" id="GO:0005044">
    <property type="term" value="F:scavenger receptor activity"/>
    <property type="evidence" value="ECO:0007669"/>
    <property type="project" value="TreeGrafter"/>
</dbReference>
<dbReference type="Proteomes" id="UP000235965">
    <property type="component" value="Unassembled WGS sequence"/>
</dbReference>
<dbReference type="PANTHER" id="PTHR11923:SF93">
    <property type="entry name" value="GH07959P-RELATED"/>
    <property type="match status" value="1"/>
</dbReference>
<feature type="disulfide bond" evidence="10">
    <location>
        <begin position="319"/>
        <end position="323"/>
    </location>
</feature>
<keyword evidence="6 12" id="KW-0472">Membrane</keyword>
<dbReference type="STRING" id="105785.A0A2J7RNU4"/>
<keyword evidence="4 12" id="KW-0812">Transmembrane</keyword>
<keyword evidence="8" id="KW-0675">Receptor</keyword>
<evidence type="ECO:0000256" key="9">
    <source>
        <dbReference type="ARBA" id="ARBA00023180"/>
    </source>
</evidence>
<accession>A0A2J7RNU4</accession>
<sequence length="516" mass="58747">MDRSLVLTWVGLSLALLGTILTFSWNSIFNFIIAKELRLTPTSRVYSIWRNTPIPLTLDFYFFNWTNPEEVMNEDSKPNLVEMGPYRFKEYLKKTDITWNTNKTVSFRRRRIWIFDAENSNGSLKDNVTTLNPVAVAAAYASRFRSSFIIYTLSSALRMTGQTLSLTKTVSEFLYDGYSDPLLTIASHVPHLAQSQFPAEKFAWFYRRNNTSEQDGHFNMETGEEDISRIGLVRSWNFKNRSNFYEDECGEVRGTIGDLYPPGQKKNTPVKMFSAEFCKPLDLDYFEDTEVEGVPGYIYVGSKSIMDNGTADPKNLCNCGGVCVPQGVLNISSCRYGAPGFVSYPHFLDADPYYRDRLEGMHPEPAKHRLYLTLEPITGIPLEVAARFQINLLLQPYKGIGLFNDVPTLFFPMIWFEENARITPEFAESVRMLLAVPIVGLYCSISFLLLGLLILTFPALPKILGRTKRSWSRHRKGIRAAERTNQEAFSNENNLPLMSPHSLDEGNCKNADVTVK</sequence>
<keyword evidence="14" id="KW-1185">Reference proteome</keyword>
<dbReference type="GO" id="GO:0005886">
    <property type="term" value="C:plasma membrane"/>
    <property type="evidence" value="ECO:0007669"/>
    <property type="project" value="UniProtKB-SubCell"/>
</dbReference>
<evidence type="ECO:0000256" key="5">
    <source>
        <dbReference type="ARBA" id="ARBA00022989"/>
    </source>
</evidence>
<reference evidence="13 14" key="1">
    <citation type="submission" date="2017-12" db="EMBL/GenBank/DDBJ databases">
        <title>Hemimetabolous genomes reveal molecular basis of termite eusociality.</title>
        <authorList>
            <person name="Harrison M.C."/>
            <person name="Jongepier E."/>
            <person name="Robertson H.M."/>
            <person name="Arning N."/>
            <person name="Bitard-Feildel T."/>
            <person name="Chao H."/>
            <person name="Childers C.P."/>
            <person name="Dinh H."/>
            <person name="Doddapaneni H."/>
            <person name="Dugan S."/>
            <person name="Gowin J."/>
            <person name="Greiner C."/>
            <person name="Han Y."/>
            <person name="Hu H."/>
            <person name="Hughes D.S.T."/>
            <person name="Huylmans A.-K."/>
            <person name="Kemena C."/>
            <person name="Kremer L.P.M."/>
            <person name="Lee S.L."/>
            <person name="Lopez-Ezquerra A."/>
            <person name="Mallet L."/>
            <person name="Monroy-Kuhn J.M."/>
            <person name="Moser A."/>
            <person name="Murali S.C."/>
            <person name="Muzny D.M."/>
            <person name="Otani S."/>
            <person name="Piulachs M.-D."/>
            <person name="Poelchau M."/>
            <person name="Qu J."/>
            <person name="Schaub F."/>
            <person name="Wada-Katsumata A."/>
            <person name="Worley K.C."/>
            <person name="Xie Q."/>
            <person name="Ylla G."/>
            <person name="Poulsen M."/>
            <person name="Gibbs R.A."/>
            <person name="Schal C."/>
            <person name="Richards S."/>
            <person name="Belles X."/>
            <person name="Korb J."/>
            <person name="Bornberg-Bauer E."/>
        </authorList>
    </citation>
    <scope>NUCLEOTIDE SEQUENCE [LARGE SCALE GENOMIC DNA]</scope>
    <source>
        <tissue evidence="13">Whole body</tissue>
    </source>
</reference>
<dbReference type="PRINTS" id="PR01610">
    <property type="entry name" value="CD36ANTIGEN"/>
</dbReference>
<feature type="disulfide bond" evidence="10">
    <location>
        <begin position="249"/>
        <end position="317"/>
    </location>
</feature>
<dbReference type="PRINTS" id="PR01609">
    <property type="entry name" value="CD36FAMILY"/>
</dbReference>
<evidence type="ECO:0000256" key="10">
    <source>
        <dbReference type="PIRSR" id="PIRSR605428-52"/>
    </source>
</evidence>
<evidence type="ECO:0000313" key="13">
    <source>
        <dbReference type="EMBL" id="PNF42494.1"/>
    </source>
</evidence>
<evidence type="ECO:0000256" key="6">
    <source>
        <dbReference type="ARBA" id="ARBA00023136"/>
    </source>
</evidence>
<dbReference type="EMBL" id="NEVH01002148">
    <property type="protein sequence ID" value="PNF42495.1"/>
    <property type="molecule type" value="Genomic_DNA"/>
</dbReference>
<dbReference type="InterPro" id="IPR002159">
    <property type="entry name" value="CD36_fam"/>
</dbReference>
<name>A0A2J7RNU4_9NEOP</name>
<keyword evidence="7 10" id="KW-1015">Disulfide bond</keyword>
<dbReference type="InParanoid" id="A0A2J7RNU4"/>
<evidence type="ECO:0000256" key="1">
    <source>
        <dbReference type="ARBA" id="ARBA00004651"/>
    </source>
</evidence>
<evidence type="ECO:0008006" key="15">
    <source>
        <dbReference type="Google" id="ProtNLM"/>
    </source>
</evidence>
<dbReference type="OrthoDB" id="514335at2759"/>
<dbReference type="EMBL" id="NEVH01002148">
    <property type="protein sequence ID" value="PNF42494.1"/>
    <property type="molecule type" value="Genomic_DNA"/>
</dbReference>
<proteinExistence type="inferred from homology"/>
<organism evidence="13 14">
    <name type="scientific">Cryptotermes secundus</name>
    <dbReference type="NCBI Taxonomy" id="105785"/>
    <lineage>
        <taxon>Eukaryota</taxon>
        <taxon>Metazoa</taxon>
        <taxon>Ecdysozoa</taxon>
        <taxon>Arthropoda</taxon>
        <taxon>Hexapoda</taxon>
        <taxon>Insecta</taxon>
        <taxon>Pterygota</taxon>
        <taxon>Neoptera</taxon>
        <taxon>Polyneoptera</taxon>
        <taxon>Dictyoptera</taxon>
        <taxon>Blattodea</taxon>
        <taxon>Blattoidea</taxon>
        <taxon>Termitoidae</taxon>
        <taxon>Kalotermitidae</taxon>
        <taxon>Cryptotermitinae</taxon>
        <taxon>Cryptotermes</taxon>
    </lineage>
</organism>
<dbReference type="InterPro" id="IPR005428">
    <property type="entry name" value="CD36/SCARB1/SNMP1"/>
</dbReference>
<evidence type="ECO:0000313" key="14">
    <source>
        <dbReference type="Proteomes" id="UP000235965"/>
    </source>
</evidence>
<evidence type="ECO:0000256" key="7">
    <source>
        <dbReference type="ARBA" id="ARBA00023157"/>
    </source>
</evidence>
<feature type="region of interest" description="Disordered" evidence="11">
    <location>
        <begin position="491"/>
        <end position="516"/>
    </location>
</feature>
<comment type="subcellular location">
    <subcellularLocation>
        <location evidence="1">Cell membrane</location>
        <topology evidence="1">Multi-pass membrane protein</topology>
    </subcellularLocation>
</comment>
<dbReference type="EMBL" id="NEVH01002148">
    <property type="protein sequence ID" value="PNF42496.1"/>
    <property type="molecule type" value="Genomic_DNA"/>
</dbReference>
<gene>
    <name evidence="13" type="ORF">B7P43_G08754</name>
</gene>
<evidence type="ECO:0000256" key="11">
    <source>
        <dbReference type="SAM" id="MobiDB-lite"/>
    </source>
</evidence>
<keyword evidence="3" id="KW-1003">Cell membrane</keyword>
<comment type="caution">
    <text evidence="13">The sequence shown here is derived from an EMBL/GenBank/DDBJ whole genome shotgun (WGS) entry which is preliminary data.</text>
</comment>
<evidence type="ECO:0000256" key="2">
    <source>
        <dbReference type="ARBA" id="ARBA00010532"/>
    </source>
</evidence>
<dbReference type="PANTHER" id="PTHR11923">
    <property type="entry name" value="SCAVENGER RECEPTOR CLASS B TYPE-1 SR-B1"/>
    <property type="match status" value="1"/>
</dbReference>
<evidence type="ECO:0000256" key="3">
    <source>
        <dbReference type="ARBA" id="ARBA00022475"/>
    </source>
</evidence>
<keyword evidence="9" id="KW-0325">Glycoprotein</keyword>